<protein>
    <submittedName>
        <fullName evidence="8">Pantothenate transporter</fullName>
    </submittedName>
</protein>
<dbReference type="GO" id="GO:0016020">
    <property type="term" value="C:membrane"/>
    <property type="evidence" value="ECO:0007669"/>
    <property type="project" value="UniProtKB-SubCell"/>
</dbReference>
<feature type="transmembrane region" description="Helical" evidence="6">
    <location>
        <begin position="156"/>
        <end position="174"/>
    </location>
</feature>
<evidence type="ECO:0000256" key="4">
    <source>
        <dbReference type="ARBA" id="ARBA00022989"/>
    </source>
</evidence>
<reference evidence="8" key="1">
    <citation type="submission" date="2023-03" db="EMBL/GenBank/DDBJ databases">
        <title>Near-Complete genome sequence of Lipomyces tetrasporous NRRL Y-64009, an oleaginous yeast capable of growing on lignocellulosic hydrolysates.</title>
        <authorList>
            <consortium name="Lawrence Berkeley National Laboratory"/>
            <person name="Jagtap S.S."/>
            <person name="Liu J.-J."/>
            <person name="Walukiewicz H.E."/>
            <person name="Pangilinan J."/>
            <person name="Lipzen A."/>
            <person name="Ahrendt S."/>
            <person name="Koriabine M."/>
            <person name="Cobaugh K."/>
            <person name="Salamov A."/>
            <person name="Yoshinaga Y."/>
            <person name="Ng V."/>
            <person name="Daum C."/>
            <person name="Grigoriev I.V."/>
            <person name="Slininger P.J."/>
            <person name="Dien B.S."/>
            <person name="Jin Y.-S."/>
            <person name="Rao C.V."/>
        </authorList>
    </citation>
    <scope>NUCLEOTIDE SEQUENCE</scope>
    <source>
        <strain evidence="8">NRRL Y-64009</strain>
    </source>
</reference>
<dbReference type="AlphaFoldDB" id="A0AAD7QVQ0"/>
<feature type="domain" description="Major facilitator superfamily (MFS) profile" evidence="7">
    <location>
        <begin position="60"/>
        <end position="502"/>
    </location>
</feature>
<feature type="transmembrane region" description="Helical" evidence="6">
    <location>
        <begin position="218"/>
        <end position="241"/>
    </location>
</feature>
<keyword evidence="9" id="KW-1185">Reference proteome</keyword>
<evidence type="ECO:0000313" key="9">
    <source>
        <dbReference type="Proteomes" id="UP001217417"/>
    </source>
</evidence>
<dbReference type="InterPro" id="IPR011701">
    <property type="entry name" value="MFS"/>
</dbReference>
<feature type="transmembrane region" description="Helical" evidence="6">
    <location>
        <begin position="186"/>
        <end position="206"/>
    </location>
</feature>
<sequence>MDHPKEKPDDARIEDIERASNTRRISVSEKNGLGMHEMAVLTAEEIKAEKRYVLKLDLIVLPLIAVMYFLATLDRGDIGNAAIAGMDAELRITPKQLSQCVAFFYIGYIVCQIPGNILMRAIGPNIQLGSAMIGWGLVTTVMCEAKNWQAIGGLRVLIGAIEAFIQAGPLYLTLWYRREELATRGAIFFSMMAVAGSMNGLIAYGVEHNLNGVHGWGAWRWIFLIEGIMSVGMGFVVLALLPATPETAGWQFTEKEKEIGMRRSREAFNTPHAKIQPKQLIAVIKDPKVWFYAFVYSCMNISLACFSSFLPIIIHLLGYSTLKTQLLTIPVYVVTGVFTIIVCICSDRLRKRGIFLIGSFLLAAVGWVLLIVSDSRNLSFGGTFLVGMGTYPSVVLIQSWMNSNVIGFTKRAGSLAFIMVFGQSFTLLGAEIFNDAPKYYRGKVLSLCSLVVGALVTIVFLFYLRHVNDWKRRNQDSEDASEKRALGMEEICDDHPDFMFWY</sequence>
<feature type="transmembrane region" description="Helical" evidence="6">
    <location>
        <begin position="412"/>
        <end position="432"/>
    </location>
</feature>
<dbReference type="SUPFAM" id="SSF103473">
    <property type="entry name" value="MFS general substrate transporter"/>
    <property type="match status" value="1"/>
</dbReference>
<name>A0AAD7QVQ0_9ASCO</name>
<dbReference type="InterPro" id="IPR036259">
    <property type="entry name" value="MFS_trans_sf"/>
</dbReference>
<comment type="subcellular location">
    <subcellularLocation>
        <location evidence="1">Membrane</location>
        <topology evidence="1">Multi-pass membrane protein</topology>
    </subcellularLocation>
</comment>
<evidence type="ECO:0000256" key="6">
    <source>
        <dbReference type="SAM" id="Phobius"/>
    </source>
</evidence>
<dbReference type="InterPro" id="IPR020846">
    <property type="entry name" value="MFS_dom"/>
</dbReference>
<feature type="transmembrane region" description="Helical" evidence="6">
    <location>
        <begin position="353"/>
        <end position="372"/>
    </location>
</feature>
<organism evidence="8 9">
    <name type="scientific">Lipomyces tetrasporus</name>
    <dbReference type="NCBI Taxonomy" id="54092"/>
    <lineage>
        <taxon>Eukaryota</taxon>
        <taxon>Fungi</taxon>
        <taxon>Dikarya</taxon>
        <taxon>Ascomycota</taxon>
        <taxon>Saccharomycotina</taxon>
        <taxon>Lipomycetes</taxon>
        <taxon>Lipomycetales</taxon>
        <taxon>Lipomycetaceae</taxon>
        <taxon>Lipomyces</taxon>
    </lineage>
</organism>
<feature type="transmembrane region" description="Helical" evidence="6">
    <location>
        <begin position="378"/>
        <end position="400"/>
    </location>
</feature>
<dbReference type="Proteomes" id="UP001217417">
    <property type="component" value="Unassembled WGS sequence"/>
</dbReference>
<keyword evidence="4 6" id="KW-1133">Transmembrane helix</keyword>
<dbReference type="Pfam" id="PF07690">
    <property type="entry name" value="MFS_1"/>
    <property type="match status" value="1"/>
</dbReference>
<dbReference type="GeneID" id="80886778"/>
<evidence type="ECO:0000313" key="8">
    <source>
        <dbReference type="EMBL" id="KAJ8102350.1"/>
    </source>
</evidence>
<keyword evidence="5 6" id="KW-0472">Membrane</keyword>
<dbReference type="RefSeq" id="XP_056045800.1">
    <property type="nucleotide sequence ID" value="XM_056191612.1"/>
</dbReference>
<feature type="transmembrane region" description="Helical" evidence="6">
    <location>
        <begin position="444"/>
        <end position="464"/>
    </location>
</feature>
<gene>
    <name evidence="8" type="ORF">POJ06DRAFT_82157</name>
</gene>
<keyword evidence="2" id="KW-0813">Transport</keyword>
<dbReference type="FunFam" id="1.20.1250.20:FF:000013">
    <property type="entry name" value="MFS general substrate transporter"/>
    <property type="match status" value="1"/>
</dbReference>
<proteinExistence type="predicted"/>
<evidence type="ECO:0000256" key="2">
    <source>
        <dbReference type="ARBA" id="ARBA00022448"/>
    </source>
</evidence>
<feature type="transmembrane region" description="Helical" evidence="6">
    <location>
        <begin position="326"/>
        <end position="346"/>
    </location>
</feature>
<dbReference type="PANTHER" id="PTHR43791:SF36">
    <property type="entry name" value="TRANSPORTER, PUTATIVE (AFU_ORTHOLOGUE AFUA_6G08340)-RELATED"/>
    <property type="match status" value="1"/>
</dbReference>
<accession>A0AAD7QVQ0</accession>
<dbReference type="Gene3D" id="1.20.1250.20">
    <property type="entry name" value="MFS general substrate transporter like domains"/>
    <property type="match status" value="2"/>
</dbReference>
<evidence type="ECO:0000256" key="3">
    <source>
        <dbReference type="ARBA" id="ARBA00022692"/>
    </source>
</evidence>
<evidence type="ECO:0000259" key="7">
    <source>
        <dbReference type="PROSITE" id="PS50850"/>
    </source>
</evidence>
<dbReference type="PANTHER" id="PTHR43791">
    <property type="entry name" value="PERMEASE-RELATED"/>
    <property type="match status" value="1"/>
</dbReference>
<evidence type="ECO:0000256" key="5">
    <source>
        <dbReference type="ARBA" id="ARBA00023136"/>
    </source>
</evidence>
<dbReference type="EMBL" id="JARPMG010000003">
    <property type="protein sequence ID" value="KAJ8102350.1"/>
    <property type="molecule type" value="Genomic_DNA"/>
</dbReference>
<feature type="transmembrane region" description="Helical" evidence="6">
    <location>
        <begin position="289"/>
        <end position="314"/>
    </location>
</feature>
<dbReference type="PROSITE" id="PS50850">
    <property type="entry name" value="MFS"/>
    <property type="match status" value="1"/>
</dbReference>
<evidence type="ECO:0000256" key="1">
    <source>
        <dbReference type="ARBA" id="ARBA00004141"/>
    </source>
</evidence>
<comment type="caution">
    <text evidence="8">The sequence shown here is derived from an EMBL/GenBank/DDBJ whole genome shotgun (WGS) entry which is preliminary data.</text>
</comment>
<dbReference type="GO" id="GO:0022857">
    <property type="term" value="F:transmembrane transporter activity"/>
    <property type="evidence" value="ECO:0007669"/>
    <property type="project" value="InterPro"/>
</dbReference>
<keyword evidence="3 6" id="KW-0812">Transmembrane</keyword>